<comment type="subunit">
    <text evidence="10">Homopentamer.</text>
</comment>
<dbReference type="InterPro" id="IPR036019">
    <property type="entry name" value="MscL_channel"/>
</dbReference>
<evidence type="ECO:0000313" key="12">
    <source>
        <dbReference type="Proteomes" id="UP000005019"/>
    </source>
</evidence>
<dbReference type="eggNOG" id="COG1970">
    <property type="taxonomic scope" value="Bacteria"/>
</dbReference>
<dbReference type="PROSITE" id="PS01327">
    <property type="entry name" value="MSCL"/>
    <property type="match status" value="1"/>
</dbReference>
<dbReference type="InterPro" id="IPR037673">
    <property type="entry name" value="MSC/AndL"/>
</dbReference>
<dbReference type="STRING" id="1000565.METUNv1_03445"/>
<keyword evidence="10" id="KW-0997">Cell inner membrane</keyword>
<dbReference type="PRINTS" id="PR01264">
    <property type="entry name" value="MECHCHANNEL"/>
</dbReference>
<name>F5RG50_METUF</name>
<dbReference type="NCBIfam" id="NF001843">
    <property type="entry name" value="PRK00567.1-4"/>
    <property type="match status" value="1"/>
</dbReference>
<dbReference type="AlphaFoldDB" id="F5RG50"/>
<keyword evidence="5 10" id="KW-0812">Transmembrane</keyword>
<reference evidence="11 12" key="1">
    <citation type="journal article" date="2011" name="J. Bacteriol.">
        <title>Genome sequence of Methyloversatilis universalis FAM5T, a methylotrophic representative of the order Rhodocyclales.</title>
        <authorList>
            <person name="Kittichotirat W."/>
            <person name="Good N.M."/>
            <person name="Hall R."/>
            <person name="Bringel F."/>
            <person name="Lajus A."/>
            <person name="Medigue C."/>
            <person name="Smalley N.E."/>
            <person name="Beck D."/>
            <person name="Bumgarner R."/>
            <person name="Vuilleumier S."/>
            <person name="Kalyuzhnaya M.G."/>
        </authorList>
    </citation>
    <scope>NUCLEOTIDE SEQUENCE [LARGE SCALE GENOMIC DNA]</scope>
    <source>
        <strain evidence="12">ATCC BAA-1314 / JCM 13912 / FAM5</strain>
    </source>
</reference>
<keyword evidence="3 10" id="KW-0813">Transport</keyword>
<dbReference type="NCBIfam" id="TIGR00220">
    <property type="entry name" value="mscL"/>
    <property type="match status" value="1"/>
</dbReference>
<keyword evidence="4 10" id="KW-1003">Cell membrane</keyword>
<dbReference type="Proteomes" id="UP000005019">
    <property type="component" value="Unassembled WGS sequence"/>
</dbReference>
<evidence type="ECO:0000256" key="6">
    <source>
        <dbReference type="ARBA" id="ARBA00022989"/>
    </source>
</evidence>
<evidence type="ECO:0000256" key="8">
    <source>
        <dbReference type="ARBA" id="ARBA00023136"/>
    </source>
</evidence>
<dbReference type="Gene3D" id="1.10.1200.120">
    <property type="entry name" value="Large-conductance mechanosensitive channel, MscL, domain 1"/>
    <property type="match status" value="1"/>
</dbReference>
<evidence type="ECO:0000256" key="4">
    <source>
        <dbReference type="ARBA" id="ARBA00022475"/>
    </source>
</evidence>
<dbReference type="GO" id="GO:0005886">
    <property type="term" value="C:plasma membrane"/>
    <property type="evidence" value="ECO:0007669"/>
    <property type="project" value="UniProtKB-SubCell"/>
</dbReference>
<evidence type="ECO:0000256" key="7">
    <source>
        <dbReference type="ARBA" id="ARBA00023065"/>
    </source>
</evidence>
<dbReference type="HAMAP" id="MF_00115">
    <property type="entry name" value="MscL"/>
    <property type="match status" value="1"/>
</dbReference>
<keyword evidence="7 10" id="KW-0406">Ion transport</keyword>
<keyword evidence="9 10" id="KW-0407">Ion channel</keyword>
<dbReference type="PANTHER" id="PTHR30266:SF2">
    <property type="entry name" value="LARGE-CONDUCTANCE MECHANOSENSITIVE CHANNEL"/>
    <property type="match status" value="1"/>
</dbReference>
<feature type="transmembrane region" description="Helical" evidence="10">
    <location>
        <begin position="12"/>
        <end position="33"/>
    </location>
</feature>
<keyword evidence="12" id="KW-1185">Reference proteome</keyword>
<keyword evidence="8 10" id="KW-0472">Membrane</keyword>
<protein>
    <recommendedName>
        <fullName evidence="10">Large-conductance mechanosensitive channel</fullName>
    </recommendedName>
</protein>
<dbReference type="NCBIfam" id="NF010557">
    <property type="entry name" value="PRK13952.1"/>
    <property type="match status" value="1"/>
</dbReference>
<accession>F5RG50</accession>
<evidence type="ECO:0000256" key="2">
    <source>
        <dbReference type="ARBA" id="ARBA00007254"/>
    </source>
</evidence>
<comment type="subcellular location">
    <subcellularLocation>
        <location evidence="10">Cell inner membrane</location>
        <topology evidence="10">Multi-pass membrane protein</topology>
    </subcellularLocation>
    <subcellularLocation>
        <location evidence="1">Cell membrane</location>
        <topology evidence="1">Multi-pass membrane protein</topology>
    </subcellularLocation>
</comment>
<evidence type="ECO:0000256" key="1">
    <source>
        <dbReference type="ARBA" id="ARBA00004651"/>
    </source>
</evidence>
<proteinExistence type="inferred from homology"/>
<keyword evidence="6 10" id="KW-1133">Transmembrane helix</keyword>
<feature type="transmembrane region" description="Helical" evidence="10">
    <location>
        <begin position="81"/>
        <end position="106"/>
    </location>
</feature>
<dbReference type="OrthoDB" id="9810350at2"/>
<evidence type="ECO:0000256" key="9">
    <source>
        <dbReference type="ARBA" id="ARBA00023303"/>
    </source>
</evidence>
<evidence type="ECO:0000313" key="11">
    <source>
        <dbReference type="EMBL" id="EGK70538.1"/>
    </source>
</evidence>
<feature type="transmembrane region" description="Helical" evidence="10">
    <location>
        <begin position="40"/>
        <end position="61"/>
    </location>
</feature>
<dbReference type="PANTHER" id="PTHR30266">
    <property type="entry name" value="MECHANOSENSITIVE CHANNEL MSCL"/>
    <property type="match status" value="1"/>
</dbReference>
<dbReference type="InterPro" id="IPR001185">
    <property type="entry name" value="MS_channel"/>
</dbReference>
<dbReference type="GO" id="GO:0008381">
    <property type="term" value="F:mechanosensitive monoatomic ion channel activity"/>
    <property type="evidence" value="ECO:0007669"/>
    <property type="project" value="UniProtKB-UniRule"/>
</dbReference>
<dbReference type="EMBL" id="AFHG01000057">
    <property type="protein sequence ID" value="EGK70538.1"/>
    <property type="molecule type" value="Genomic_DNA"/>
</dbReference>
<organism evidence="11 12">
    <name type="scientific">Methyloversatilis universalis (strain ATCC BAA-1314 / DSM 25237 / JCM 13912 / CCUG 52030 / FAM5)</name>
    <dbReference type="NCBI Taxonomy" id="1000565"/>
    <lineage>
        <taxon>Bacteria</taxon>
        <taxon>Pseudomonadati</taxon>
        <taxon>Pseudomonadota</taxon>
        <taxon>Betaproteobacteria</taxon>
        <taxon>Nitrosomonadales</taxon>
        <taxon>Sterolibacteriaceae</taxon>
        <taxon>Methyloversatilis</taxon>
    </lineage>
</organism>
<evidence type="ECO:0000256" key="10">
    <source>
        <dbReference type="HAMAP-Rule" id="MF_00115"/>
    </source>
</evidence>
<dbReference type="SUPFAM" id="SSF81330">
    <property type="entry name" value="Gated mechanosensitive channel"/>
    <property type="match status" value="1"/>
</dbReference>
<dbReference type="Pfam" id="PF01741">
    <property type="entry name" value="MscL"/>
    <property type="match status" value="1"/>
</dbReference>
<comment type="function">
    <text evidence="10">Channel that opens in response to stretch forces in the membrane lipid bilayer. May participate in the regulation of osmotic pressure changes within the cell.</text>
</comment>
<evidence type="ECO:0000256" key="5">
    <source>
        <dbReference type="ARBA" id="ARBA00022692"/>
    </source>
</evidence>
<comment type="similarity">
    <text evidence="2 10">Belongs to the MscL family.</text>
</comment>
<dbReference type="RefSeq" id="WP_008063869.1">
    <property type="nucleotide sequence ID" value="NZ_AFHG01000057.1"/>
</dbReference>
<sequence length="143" mass="15437">MSFVSEFKAFAMKGNVVDLAVGVIIGAAFGKIVDSVVADLIMPVVGALFGGLDFSQFYFVLKDIPPGVPNTLADLKKAGVPVFAWGSFLTVTLNFVILAFIIFIMVKQINRLKREEPAAEPAAPAEPAEDILLLRQIRDALNK</sequence>
<comment type="caution">
    <text evidence="11">The sequence shown here is derived from an EMBL/GenBank/DDBJ whole genome shotgun (WGS) entry which is preliminary data.</text>
</comment>
<gene>
    <name evidence="10" type="primary">mscL</name>
    <name evidence="11" type="ORF">METUNv1_03445</name>
</gene>
<dbReference type="InterPro" id="IPR019823">
    <property type="entry name" value="Mechanosensitive_channel_CS"/>
</dbReference>
<evidence type="ECO:0000256" key="3">
    <source>
        <dbReference type="ARBA" id="ARBA00022448"/>
    </source>
</evidence>